<evidence type="ECO:0000256" key="1">
    <source>
        <dbReference type="SAM" id="MobiDB-lite"/>
    </source>
</evidence>
<feature type="compositionally biased region" description="Basic and acidic residues" evidence="1">
    <location>
        <begin position="18"/>
        <end position="27"/>
    </location>
</feature>
<dbReference type="RefSeq" id="XP_029226677.1">
    <property type="nucleotide sequence ID" value="XM_029373244.1"/>
</dbReference>
<organism evidence="2 3">
    <name type="scientific">Trypanosoma conorhini</name>
    <dbReference type="NCBI Taxonomy" id="83891"/>
    <lineage>
        <taxon>Eukaryota</taxon>
        <taxon>Discoba</taxon>
        <taxon>Euglenozoa</taxon>
        <taxon>Kinetoplastea</taxon>
        <taxon>Metakinetoplastina</taxon>
        <taxon>Trypanosomatida</taxon>
        <taxon>Trypanosomatidae</taxon>
        <taxon>Trypanosoma</taxon>
    </lineage>
</organism>
<sequence>MGSCCGKKAPSEAACGKGELDNEKDANVDSLALARDNLVEGDKRQPPPTPPTPPELTETAAMVEAALFTARSAVALNSATCRSEMSETIDCSSTTVDDIRTGRPTFHCRVETAASSTWPDVSMPTASVRYDHLPSVSEFDTEEDFSMVEGSTTSLRERRLAFRARERAKALLREFQSREGEVRRAIVELCNFARRDMAFRHHRGILSIERRGMLIAYFKERFVLLLRITTAQETLGRRMTEHEWQAQLLRKMQQHRAGRLRRAGAQGGNDTTEASSAACSDEEEAGLPAAVDAALTPTGGRPLSAPSSFCGKQLQQRRNLSLSSSPSPPGSQVSSGKSSARPTVSETGGRLQLEKAVPRPQSSFGMCQPLKARPSGAEKSIKSISPACAPVESGVGEPF</sequence>
<protein>
    <submittedName>
        <fullName evidence="2">Uncharacterized protein</fullName>
    </submittedName>
</protein>
<accession>A0A422P5S3</accession>
<gene>
    <name evidence="2" type="ORF">Tco025E_06367</name>
</gene>
<dbReference type="GeneID" id="40319978"/>
<feature type="region of interest" description="Disordered" evidence="1">
    <location>
        <begin position="1"/>
        <end position="55"/>
    </location>
</feature>
<dbReference type="OrthoDB" id="248378at2759"/>
<feature type="compositionally biased region" description="Low complexity" evidence="1">
    <location>
        <begin position="321"/>
        <end position="339"/>
    </location>
</feature>
<name>A0A422P5S3_9TRYP</name>
<evidence type="ECO:0000313" key="2">
    <source>
        <dbReference type="EMBL" id="RNF13060.1"/>
    </source>
</evidence>
<dbReference type="Proteomes" id="UP000284403">
    <property type="component" value="Unassembled WGS sequence"/>
</dbReference>
<dbReference type="AlphaFoldDB" id="A0A422P5S3"/>
<feature type="region of interest" description="Disordered" evidence="1">
    <location>
        <begin position="255"/>
        <end position="383"/>
    </location>
</feature>
<proteinExistence type="predicted"/>
<reference evidence="2 3" key="1">
    <citation type="journal article" date="2018" name="BMC Genomics">
        <title>Genomic comparison of Trypanosoma conorhini and Trypanosoma rangeli to Trypanosoma cruzi strains of high and low virulence.</title>
        <authorList>
            <person name="Bradwell K.R."/>
            <person name="Koparde V.N."/>
            <person name="Matveyev A.V."/>
            <person name="Serrano M.G."/>
            <person name="Alves J.M."/>
            <person name="Parikh H."/>
            <person name="Huang B."/>
            <person name="Lee V."/>
            <person name="Espinosa-Alvarez O."/>
            <person name="Ortiz P.A."/>
            <person name="Costa-Martins A.G."/>
            <person name="Teixeira M.M."/>
            <person name="Buck G.A."/>
        </authorList>
    </citation>
    <scope>NUCLEOTIDE SEQUENCE [LARGE SCALE GENOMIC DNA]</scope>
    <source>
        <strain evidence="2 3">025E</strain>
    </source>
</reference>
<evidence type="ECO:0000313" key="3">
    <source>
        <dbReference type="Proteomes" id="UP000284403"/>
    </source>
</evidence>
<keyword evidence="3" id="KW-1185">Reference proteome</keyword>
<comment type="caution">
    <text evidence="2">The sequence shown here is derived from an EMBL/GenBank/DDBJ whole genome shotgun (WGS) entry which is preliminary data.</text>
</comment>
<dbReference type="EMBL" id="MKKU01000424">
    <property type="protein sequence ID" value="RNF13060.1"/>
    <property type="molecule type" value="Genomic_DNA"/>
</dbReference>